<evidence type="ECO:0000313" key="13">
    <source>
        <dbReference type="Proteomes" id="UP000612585"/>
    </source>
</evidence>
<gene>
    <name evidence="12" type="ORF">Vau01_002250</name>
</gene>
<evidence type="ECO:0000259" key="11">
    <source>
        <dbReference type="SMART" id="SM00387"/>
    </source>
</evidence>
<evidence type="ECO:0000256" key="4">
    <source>
        <dbReference type="ARBA" id="ARBA00022679"/>
    </source>
</evidence>
<keyword evidence="7" id="KW-0067">ATP-binding</keyword>
<sequence length="458" mass="47774">MSGGSVGPALVTFVRAPVAEETWRALGYTLVTLFMAVPAFLLALLALVAGALSLVLLVGLPMLVLVLAAARFAVRYFRWPARALLGRSWPGPDRLSGRGPVGRARAVLTDGPAWRALAYCFLRLPLAAATAYLGVVALLIGLVSFTCPLWSLVVPLDAGPIELTNWWESWQVATGGAIVLLVFPWVVRLPTLLDRFLIDTLLAPGPAARRIARLESSRVALTADAATTLRRLERDLHDGTQARLVSLGMALSRIERRVDRLPDDIDGIVELRGLVRAARGGVADGLSELRDIVRGIHPPALDDGMETALTTLGARSGLPVAVRVTLAEPPSDAAATTLYFAAAELLTNTVRHSGATRVRLHLTDDDGTLRLVVTDDGRGGAQPRGGGAASGDGNGDGARGGAADGTGIGDGDRDGAGTGLAGLAQRAEALDGQLAVVSPPGGPTTVTMTLPLTARARK</sequence>
<accession>A0A8J3YW09</accession>
<dbReference type="EC" id="2.7.13.3" evidence="2"/>
<keyword evidence="6 12" id="KW-0418">Kinase</keyword>
<proteinExistence type="predicted"/>
<dbReference type="GO" id="GO:0000155">
    <property type="term" value="F:phosphorelay sensor kinase activity"/>
    <property type="evidence" value="ECO:0007669"/>
    <property type="project" value="InterPro"/>
</dbReference>
<dbReference type="RefSeq" id="WP_203986014.1">
    <property type="nucleotide sequence ID" value="NZ_BOPG01000003.1"/>
</dbReference>
<dbReference type="CDD" id="cd16917">
    <property type="entry name" value="HATPase_UhpB-NarQ-NarX-like"/>
    <property type="match status" value="1"/>
</dbReference>
<feature type="compositionally biased region" description="Gly residues" evidence="9">
    <location>
        <begin position="379"/>
        <end position="409"/>
    </location>
</feature>
<keyword evidence="8" id="KW-0902">Two-component regulatory system</keyword>
<keyword evidence="3" id="KW-0597">Phosphoprotein</keyword>
<evidence type="ECO:0000256" key="6">
    <source>
        <dbReference type="ARBA" id="ARBA00022777"/>
    </source>
</evidence>
<feature type="domain" description="Histidine kinase/HSP90-like ATPase" evidence="11">
    <location>
        <begin position="333"/>
        <end position="454"/>
    </location>
</feature>
<dbReference type="Pfam" id="PF13796">
    <property type="entry name" value="Sensor"/>
    <property type="match status" value="1"/>
</dbReference>
<dbReference type="InterPro" id="IPR003594">
    <property type="entry name" value="HATPase_dom"/>
</dbReference>
<dbReference type="Gene3D" id="3.30.565.10">
    <property type="entry name" value="Histidine kinase-like ATPase, C-terminal domain"/>
    <property type="match status" value="1"/>
</dbReference>
<dbReference type="Pfam" id="PF02518">
    <property type="entry name" value="HATPase_c"/>
    <property type="match status" value="1"/>
</dbReference>
<dbReference type="GO" id="GO:0016020">
    <property type="term" value="C:membrane"/>
    <property type="evidence" value="ECO:0007669"/>
    <property type="project" value="InterPro"/>
</dbReference>
<dbReference type="GO" id="GO:0046983">
    <property type="term" value="F:protein dimerization activity"/>
    <property type="evidence" value="ECO:0007669"/>
    <property type="project" value="InterPro"/>
</dbReference>
<name>A0A8J3YW09_9ACTN</name>
<evidence type="ECO:0000256" key="1">
    <source>
        <dbReference type="ARBA" id="ARBA00000085"/>
    </source>
</evidence>
<dbReference type="SMART" id="SM00387">
    <property type="entry name" value="HATPase_c"/>
    <property type="match status" value="1"/>
</dbReference>
<dbReference type="InterPro" id="IPR050482">
    <property type="entry name" value="Sensor_HK_TwoCompSys"/>
</dbReference>
<keyword evidence="4" id="KW-0808">Transferase</keyword>
<evidence type="ECO:0000256" key="2">
    <source>
        <dbReference type="ARBA" id="ARBA00012438"/>
    </source>
</evidence>
<keyword evidence="10" id="KW-1133">Transmembrane helix</keyword>
<evidence type="ECO:0000256" key="3">
    <source>
        <dbReference type="ARBA" id="ARBA00022553"/>
    </source>
</evidence>
<feature type="transmembrane region" description="Helical" evidence="10">
    <location>
        <begin position="131"/>
        <end position="153"/>
    </location>
</feature>
<feature type="region of interest" description="Disordered" evidence="9">
    <location>
        <begin position="435"/>
        <end position="458"/>
    </location>
</feature>
<comment type="catalytic activity">
    <reaction evidence="1">
        <text>ATP + protein L-histidine = ADP + protein N-phospho-L-histidine.</text>
        <dbReference type="EC" id="2.7.13.3"/>
    </reaction>
</comment>
<dbReference type="GO" id="GO:0005524">
    <property type="term" value="F:ATP binding"/>
    <property type="evidence" value="ECO:0007669"/>
    <property type="project" value="UniProtKB-KW"/>
</dbReference>
<keyword evidence="10" id="KW-0812">Transmembrane</keyword>
<dbReference type="InterPro" id="IPR011712">
    <property type="entry name" value="Sig_transdc_His_kin_sub3_dim/P"/>
</dbReference>
<evidence type="ECO:0000256" key="9">
    <source>
        <dbReference type="SAM" id="MobiDB-lite"/>
    </source>
</evidence>
<evidence type="ECO:0000256" key="8">
    <source>
        <dbReference type="ARBA" id="ARBA00023012"/>
    </source>
</evidence>
<feature type="transmembrane region" description="Helical" evidence="10">
    <location>
        <begin position="169"/>
        <end position="187"/>
    </location>
</feature>
<dbReference type="AlphaFoldDB" id="A0A8J3YW09"/>
<dbReference type="Gene3D" id="1.20.5.1930">
    <property type="match status" value="1"/>
</dbReference>
<keyword evidence="10" id="KW-0472">Membrane</keyword>
<evidence type="ECO:0000256" key="5">
    <source>
        <dbReference type="ARBA" id="ARBA00022741"/>
    </source>
</evidence>
<keyword evidence="5" id="KW-0547">Nucleotide-binding</keyword>
<keyword evidence="13" id="KW-1185">Reference proteome</keyword>
<protein>
    <recommendedName>
        <fullName evidence="2">histidine kinase</fullName>
        <ecNumber evidence="2">2.7.13.3</ecNumber>
    </recommendedName>
</protein>
<dbReference type="PANTHER" id="PTHR24421">
    <property type="entry name" value="NITRATE/NITRITE SENSOR PROTEIN NARX-RELATED"/>
    <property type="match status" value="1"/>
</dbReference>
<dbReference type="InterPro" id="IPR036890">
    <property type="entry name" value="HATPase_C_sf"/>
</dbReference>
<feature type="region of interest" description="Disordered" evidence="9">
    <location>
        <begin position="374"/>
        <end position="422"/>
    </location>
</feature>
<comment type="caution">
    <text evidence="12">The sequence shown here is derived from an EMBL/GenBank/DDBJ whole genome shotgun (WGS) entry which is preliminary data.</text>
</comment>
<feature type="transmembrane region" description="Helical" evidence="10">
    <location>
        <begin position="54"/>
        <end position="74"/>
    </location>
</feature>
<dbReference type="EMBL" id="BOPG01000003">
    <property type="protein sequence ID" value="GIJ52709.1"/>
    <property type="molecule type" value="Genomic_DNA"/>
</dbReference>
<evidence type="ECO:0000256" key="10">
    <source>
        <dbReference type="SAM" id="Phobius"/>
    </source>
</evidence>
<evidence type="ECO:0000313" key="12">
    <source>
        <dbReference type="EMBL" id="GIJ52709.1"/>
    </source>
</evidence>
<feature type="transmembrane region" description="Helical" evidence="10">
    <location>
        <begin position="25"/>
        <end position="48"/>
    </location>
</feature>
<dbReference type="InterPro" id="IPR025828">
    <property type="entry name" value="Put_sensor_dom"/>
</dbReference>
<dbReference type="PANTHER" id="PTHR24421:SF10">
    <property type="entry name" value="NITRATE_NITRITE SENSOR PROTEIN NARQ"/>
    <property type="match status" value="1"/>
</dbReference>
<organism evidence="12 13">
    <name type="scientific">Virgisporangium aurantiacum</name>
    <dbReference type="NCBI Taxonomy" id="175570"/>
    <lineage>
        <taxon>Bacteria</taxon>
        <taxon>Bacillati</taxon>
        <taxon>Actinomycetota</taxon>
        <taxon>Actinomycetes</taxon>
        <taxon>Micromonosporales</taxon>
        <taxon>Micromonosporaceae</taxon>
        <taxon>Virgisporangium</taxon>
    </lineage>
</organism>
<reference evidence="12" key="1">
    <citation type="submission" date="2021-01" db="EMBL/GenBank/DDBJ databases">
        <title>Whole genome shotgun sequence of Virgisporangium aurantiacum NBRC 16421.</title>
        <authorList>
            <person name="Komaki H."/>
            <person name="Tamura T."/>
        </authorList>
    </citation>
    <scope>NUCLEOTIDE SEQUENCE</scope>
    <source>
        <strain evidence="12">NBRC 16421</strain>
    </source>
</reference>
<dbReference type="SUPFAM" id="SSF55874">
    <property type="entry name" value="ATPase domain of HSP90 chaperone/DNA topoisomerase II/histidine kinase"/>
    <property type="match status" value="1"/>
</dbReference>
<evidence type="ECO:0000256" key="7">
    <source>
        <dbReference type="ARBA" id="ARBA00022840"/>
    </source>
</evidence>
<dbReference type="Pfam" id="PF07730">
    <property type="entry name" value="HisKA_3"/>
    <property type="match status" value="1"/>
</dbReference>
<dbReference type="Proteomes" id="UP000612585">
    <property type="component" value="Unassembled WGS sequence"/>
</dbReference>